<evidence type="ECO:0000313" key="3">
    <source>
        <dbReference type="EMBL" id="SCZ77699.1"/>
    </source>
</evidence>
<dbReference type="PIRSF" id="PIRSF006054">
    <property type="entry name" value="UCP006054"/>
    <property type="match status" value="1"/>
</dbReference>
<dbReference type="PANTHER" id="PTHR30501">
    <property type="entry name" value="UPF0597 PROTEIN YHAM"/>
    <property type="match status" value="1"/>
</dbReference>
<protein>
    <recommendedName>
        <fullName evidence="1">UPF0597 protein SAMN03080599_00897</fullName>
    </recommendedName>
</protein>
<proteinExistence type="inferred from homology"/>
<organism evidence="3 4">
    <name type="scientific">Acidaminobacter hydrogenoformans DSM 2784</name>
    <dbReference type="NCBI Taxonomy" id="1120920"/>
    <lineage>
        <taxon>Bacteria</taxon>
        <taxon>Bacillati</taxon>
        <taxon>Bacillota</taxon>
        <taxon>Clostridia</taxon>
        <taxon>Peptostreptococcales</taxon>
        <taxon>Acidaminobacteraceae</taxon>
        <taxon>Acidaminobacter</taxon>
    </lineage>
</organism>
<dbReference type="GO" id="GO:0019450">
    <property type="term" value="P:L-cysteine catabolic process to pyruvate"/>
    <property type="evidence" value="ECO:0007669"/>
    <property type="project" value="TreeGrafter"/>
</dbReference>
<evidence type="ECO:0000313" key="4">
    <source>
        <dbReference type="Proteomes" id="UP000199208"/>
    </source>
</evidence>
<comment type="similarity">
    <text evidence="1">Belongs to the UPF0597 family.</text>
</comment>
<evidence type="ECO:0000259" key="2">
    <source>
        <dbReference type="Pfam" id="PF03313"/>
    </source>
</evidence>
<dbReference type="OrthoDB" id="41906at2"/>
<accession>A0A1G5RWL5</accession>
<dbReference type="Pfam" id="PF03313">
    <property type="entry name" value="SDH_alpha"/>
    <property type="match status" value="1"/>
</dbReference>
<gene>
    <name evidence="3" type="ORF">SAMN03080599_00897</name>
</gene>
<sequence>MSNLENNSRQASYTGYTNAVTAKEITALLREEVKPAAGCTEPVAVALAAAKVSEVLSNSVGELVIGVSPNIYKNGFSVMLPGVMEAGLDLAAALGSARARAALGLDVLIHLTEDEIQLAKERLEEGKIKVELIETSEKVLIRAKLWSETRSHWAEVTIRGRHDRIVEVVKDGVCLETFEESLQEGGGSKETKAFYAMPVKELVALVSGLDPEPLAFLLDGIIMNKKMAEVGMASPTGLGTAYALKQRYGENGGLRDLGRLAMTMTAGASDARMAGVDLPVMSSNGSGNNGITAIMPLAAYFELKSTSREDQIKALALSHLLNSYIKAEIGRLSALCSCGIAAATGASAAIAWLETRDPEIVESAVVNMIANLSGMVCDGAKLGCALKLATAASTAVETAALAQDGIRVPAGNGLVGHTVEATISNLGRLSRQGMQLADAVVLEIQAEFAQG</sequence>
<keyword evidence="4" id="KW-1185">Reference proteome</keyword>
<dbReference type="HAMAP" id="MF_01845">
    <property type="entry name" value="UPF0597"/>
    <property type="match status" value="1"/>
</dbReference>
<dbReference type="AlphaFoldDB" id="A0A1G5RWL5"/>
<dbReference type="GO" id="GO:0080146">
    <property type="term" value="F:L-cysteine desulfhydrase activity"/>
    <property type="evidence" value="ECO:0007669"/>
    <property type="project" value="TreeGrafter"/>
</dbReference>
<dbReference type="PANTHER" id="PTHR30501:SF2">
    <property type="entry name" value="UPF0597 PROTEIN YHAM"/>
    <property type="match status" value="1"/>
</dbReference>
<dbReference type="EMBL" id="FMWL01000003">
    <property type="protein sequence ID" value="SCZ77699.1"/>
    <property type="molecule type" value="Genomic_DNA"/>
</dbReference>
<dbReference type="RefSeq" id="WP_092589694.1">
    <property type="nucleotide sequence ID" value="NZ_FMWL01000003.1"/>
</dbReference>
<name>A0A1G5RWL5_9FIRM</name>
<dbReference type="Proteomes" id="UP000199208">
    <property type="component" value="Unassembled WGS sequence"/>
</dbReference>
<feature type="domain" description="Serine dehydratase-like alpha subunit" evidence="2">
    <location>
        <begin position="202"/>
        <end position="442"/>
    </location>
</feature>
<dbReference type="STRING" id="1120920.SAMN03080599_00897"/>
<dbReference type="InterPro" id="IPR021144">
    <property type="entry name" value="UPF0597"/>
</dbReference>
<dbReference type="InterPro" id="IPR005130">
    <property type="entry name" value="Ser_deHydtase-like_asu"/>
</dbReference>
<evidence type="ECO:0000256" key="1">
    <source>
        <dbReference type="HAMAP-Rule" id="MF_01845"/>
    </source>
</evidence>
<reference evidence="3 4" key="1">
    <citation type="submission" date="2016-10" db="EMBL/GenBank/DDBJ databases">
        <authorList>
            <person name="de Groot N.N."/>
        </authorList>
    </citation>
    <scope>NUCLEOTIDE SEQUENCE [LARGE SCALE GENOMIC DNA]</scope>
    <source>
        <strain evidence="3 4">DSM 2784</strain>
    </source>
</reference>